<evidence type="ECO:0000313" key="1">
    <source>
        <dbReference type="EMBL" id="BDR80436.1"/>
    </source>
</evidence>
<dbReference type="AlphaFoldDB" id="A0ABC8EBR6"/>
<dbReference type="Proteomes" id="UP001321763">
    <property type="component" value="Chromosome"/>
</dbReference>
<sequence>MKYNCALETTNGYYDTIDMAKKNNKLKVLESKEELNFYIKLQLKSI</sequence>
<evidence type="ECO:0000313" key="2">
    <source>
        <dbReference type="Proteomes" id="UP001321763"/>
    </source>
</evidence>
<gene>
    <name evidence="1" type="ORF">K234311028_06820</name>
</gene>
<accession>A0ABC8EBR6</accession>
<dbReference type="GeneID" id="43882192"/>
<proteinExistence type="predicted"/>
<organism evidence="1 2">
    <name type="scientific">Clostridium tetani</name>
    <dbReference type="NCBI Taxonomy" id="1513"/>
    <lineage>
        <taxon>Bacteria</taxon>
        <taxon>Bacillati</taxon>
        <taxon>Bacillota</taxon>
        <taxon>Clostridia</taxon>
        <taxon>Eubacteriales</taxon>
        <taxon>Clostridiaceae</taxon>
        <taxon>Clostridium</taxon>
    </lineage>
</organism>
<dbReference type="EMBL" id="AP026818">
    <property type="protein sequence ID" value="BDR80436.1"/>
    <property type="molecule type" value="Genomic_DNA"/>
</dbReference>
<reference evidence="1 2" key="1">
    <citation type="submission" date="2022-09" db="EMBL/GenBank/DDBJ databases">
        <title>complete genome sequences of Clostridium tetani str. KHSU-234311-028 isolated from soil.</title>
        <authorList>
            <person name="Sekizuka T."/>
            <person name="Shitada C."/>
            <person name="Takahashi M."/>
            <person name="Kuroda M."/>
        </authorList>
    </citation>
    <scope>NUCLEOTIDE SEQUENCE [LARGE SCALE GENOMIC DNA]</scope>
    <source>
        <strain evidence="1 2">KHSU-234311-028</strain>
    </source>
</reference>
<dbReference type="RefSeq" id="WP_155274202.1">
    <property type="nucleotide sequence ID" value="NZ_AP026806.1"/>
</dbReference>
<name>A0ABC8EBR6_CLOTA</name>
<protein>
    <submittedName>
        <fullName evidence="1">Uncharacterized protein</fullName>
    </submittedName>
</protein>